<dbReference type="InterPro" id="IPR057798">
    <property type="entry name" value="PH_YqeB"/>
</dbReference>
<evidence type="ECO:0000256" key="1">
    <source>
        <dbReference type="SAM" id="Phobius"/>
    </source>
</evidence>
<gene>
    <name evidence="3" type="ORF">JK386_02215</name>
</gene>
<feature type="transmembrane region" description="Helical" evidence="1">
    <location>
        <begin position="28"/>
        <end position="53"/>
    </location>
</feature>
<dbReference type="Pfam" id="PF23494">
    <property type="entry name" value="bPH_10"/>
    <property type="match status" value="1"/>
</dbReference>
<accession>A0A938Y736</accession>
<keyword evidence="1" id="KW-0472">Membrane</keyword>
<organism evidence="3 4">
    <name type="scientific">Nocardioides faecalis</name>
    <dbReference type="NCBI Taxonomy" id="2803858"/>
    <lineage>
        <taxon>Bacteria</taxon>
        <taxon>Bacillati</taxon>
        <taxon>Actinomycetota</taxon>
        <taxon>Actinomycetes</taxon>
        <taxon>Propionibacteriales</taxon>
        <taxon>Nocardioidaceae</taxon>
        <taxon>Nocardioides</taxon>
    </lineage>
</organism>
<dbReference type="RefSeq" id="WP_205289981.1">
    <property type="nucleotide sequence ID" value="NZ_CP074406.1"/>
</dbReference>
<keyword evidence="1" id="KW-0812">Transmembrane</keyword>
<name>A0A938Y736_9ACTN</name>
<dbReference type="EMBL" id="JAERTX010000001">
    <property type="protein sequence ID" value="MBM9458706.1"/>
    <property type="molecule type" value="Genomic_DNA"/>
</dbReference>
<comment type="caution">
    <text evidence="3">The sequence shown here is derived from an EMBL/GenBank/DDBJ whole genome shotgun (WGS) entry which is preliminary data.</text>
</comment>
<dbReference type="Proteomes" id="UP000663791">
    <property type="component" value="Unassembled WGS sequence"/>
</dbReference>
<evidence type="ECO:0000259" key="2">
    <source>
        <dbReference type="Pfam" id="PF23494"/>
    </source>
</evidence>
<keyword evidence="4" id="KW-1185">Reference proteome</keyword>
<feature type="transmembrane region" description="Helical" evidence="1">
    <location>
        <begin position="73"/>
        <end position="96"/>
    </location>
</feature>
<reference evidence="3" key="1">
    <citation type="submission" date="2021-01" db="EMBL/GenBank/DDBJ databases">
        <title>Novel species in genus Nocardioides.</title>
        <authorList>
            <person name="Zhang G."/>
        </authorList>
    </citation>
    <scope>NUCLEOTIDE SEQUENCE</scope>
    <source>
        <strain evidence="3">Zg-536</strain>
    </source>
</reference>
<feature type="domain" description="YqeB PH" evidence="2">
    <location>
        <begin position="18"/>
        <end position="169"/>
    </location>
</feature>
<sequence length="173" mass="18523">MSNVDPQLPSSPAPGPQTVGGFDRAGTLWVLGLFGLGGAVLGVVIPVLARWATELPWLPFQGPLELVGSFDQAWLVWGRPAIGVLAGLALATWVLLQSPVLTIGPEEIQVRRRGEVERVIARDKVDSVHLAGSKVVIETASGRKLFEDEVEGSKAATRDAFLAHGYPWEGPRD</sequence>
<evidence type="ECO:0000313" key="4">
    <source>
        <dbReference type="Proteomes" id="UP000663791"/>
    </source>
</evidence>
<evidence type="ECO:0000313" key="3">
    <source>
        <dbReference type="EMBL" id="MBM9458706.1"/>
    </source>
</evidence>
<dbReference type="AlphaFoldDB" id="A0A938Y736"/>
<keyword evidence="1" id="KW-1133">Transmembrane helix</keyword>
<proteinExistence type="predicted"/>
<protein>
    <recommendedName>
        <fullName evidence="2">YqeB PH domain-containing protein</fullName>
    </recommendedName>
</protein>